<gene>
    <name evidence="1" type="ORF">NRB56_70720</name>
</gene>
<dbReference type="Proteomes" id="UP000431401">
    <property type="component" value="Unassembled WGS sequence"/>
</dbReference>
<dbReference type="EMBL" id="WEGI01000019">
    <property type="protein sequence ID" value="MQY31463.1"/>
    <property type="molecule type" value="Genomic_DNA"/>
</dbReference>
<sequence>MKVDPAVLRQAADGIDAIIGELSDIGTTEAATTGRGFAMLRLSGLQAGEQAVHQQFSTFTDRWSWGIRSLVQAGNTIAQILGLAAGQFHDIEQTNAAALKESIADLIGDPHLSEERIDSRSMTDTLADNGISDLLHPDYSTRSFDDMAAHIGRDGQAIAAIAPDAAGNIGFPAHWRTGDAARAAQIVDGQGGQ</sequence>
<protein>
    <submittedName>
        <fullName evidence="1">Uncharacterized protein</fullName>
    </submittedName>
</protein>
<dbReference type="OrthoDB" id="3872177at2"/>
<evidence type="ECO:0000313" key="2">
    <source>
        <dbReference type="Proteomes" id="UP000431401"/>
    </source>
</evidence>
<reference evidence="1 2" key="1">
    <citation type="submission" date="2019-10" db="EMBL/GenBank/DDBJ databases">
        <title>Nocardia macrotermitis sp. nov. and Nocardia aurantia sp. nov., isolated from the gut of fungus growing-termite Macrotermes natalensis.</title>
        <authorList>
            <person name="Benndorf R."/>
            <person name="Schwitalla J."/>
            <person name="Martin K."/>
            <person name="De Beer W."/>
            <person name="Kaster A.-K."/>
            <person name="Vollmers J."/>
            <person name="Poulsen M."/>
            <person name="Beemelmanns C."/>
        </authorList>
    </citation>
    <scope>NUCLEOTIDE SEQUENCE [LARGE SCALE GENOMIC DNA]</scope>
    <source>
        <strain evidence="1 2">RB56</strain>
    </source>
</reference>
<dbReference type="AlphaFoldDB" id="A0A7K0E068"/>
<proteinExistence type="predicted"/>
<organism evidence="1 2">
    <name type="scientific">Nocardia aurantia</name>
    <dbReference type="NCBI Taxonomy" id="2585199"/>
    <lineage>
        <taxon>Bacteria</taxon>
        <taxon>Bacillati</taxon>
        <taxon>Actinomycetota</taxon>
        <taxon>Actinomycetes</taxon>
        <taxon>Mycobacteriales</taxon>
        <taxon>Nocardiaceae</taxon>
        <taxon>Nocardia</taxon>
    </lineage>
</organism>
<accession>A0A7K0E068</accession>
<evidence type="ECO:0000313" key="1">
    <source>
        <dbReference type="EMBL" id="MQY31463.1"/>
    </source>
</evidence>
<comment type="caution">
    <text evidence="1">The sequence shown here is derived from an EMBL/GenBank/DDBJ whole genome shotgun (WGS) entry which is preliminary data.</text>
</comment>
<name>A0A7K0E068_9NOCA</name>
<keyword evidence="2" id="KW-1185">Reference proteome</keyword>